<evidence type="ECO:0000313" key="3">
    <source>
        <dbReference type="Proteomes" id="UP001484097"/>
    </source>
</evidence>
<keyword evidence="1" id="KW-1133">Transmembrane helix</keyword>
<feature type="transmembrane region" description="Helical" evidence="1">
    <location>
        <begin position="64"/>
        <end position="81"/>
    </location>
</feature>
<reference evidence="2 3" key="1">
    <citation type="submission" date="2024-05" db="EMBL/GenBank/DDBJ databases">
        <authorList>
            <person name="Yi C."/>
        </authorList>
    </citation>
    <scope>NUCLEOTIDE SEQUENCE [LARGE SCALE GENOMIC DNA]</scope>
    <source>
        <strain evidence="2 3">XS13</strain>
    </source>
</reference>
<organism evidence="2 3">
    <name type="scientific">Citricoccus nitrophenolicus</name>
    <dbReference type="NCBI Taxonomy" id="863575"/>
    <lineage>
        <taxon>Bacteria</taxon>
        <taxon>Bacillati</taxon>
        <taxon>Actinomycetota</taxon>
        <taxon>Actinomycetes</taxon>
        <taxon>Micrococcales</taxon>
        <taxon>Micrococcaceae</taxon>
        <taxon>Citricoccus</taxon>
    </lineage>
</organism>
<dbReference type="Proteomes" id="UP001484097">
    <property type="component" value="Unassembled WGS sequence"/>
</dbReference>
<feature type="transmembrane region" description="Helical" evidence="1">
    <location>
        <begin position="93"/>
        <end position="111"/>
    </location>
</feature>
<evidence type="ECO:0000256" key="1">
    <source>
        <dbReference type="SAM" id="Phobius"/>
    </source>
</evidence>
<evidence type="ECO:0008006" key="4">
    <source>
        <dbReference type="Google" id="ProtNLM"/>
    </source>
</evidence>
<protein>
    <recommendedName>
        <fullName evidence="4">DUF2878 domain-containing protein</fullName>
    </recommendedName>
</protein>
<comment type="caution">
    <text evidence="2">The sequence shown here is derived from an EMBL/GenBank/DDBJ whole genome shotgun (WGS) entry which is preliminary data.</text>
</comment>
<keyword evidence="1" id="KW-0472">Membrane</keyword>
<gene>
    <name evidence="2" type="ORF">ABDK96_02130</name>
</gene>
<evidence type="ECO:0000313" key="2">
    <source>
        <dbReference type="EMBL" id="MEO9246476.1"/>
    </source>
</evidence>
<dbReference type="RefSeq" id="WP_347918541.1">
    <property type="nucleotide sequence ID" value="NZ_JBDXMX010000001.1"/>
</dbReference>
<keyword evidence="1" id="KW-0812">Transmembrane</keyword>
<feature type="transmembrane region" description="Helical" evidence="1">
    <location>
        <begin position="38"/>
        <end position="57"/>
    </location>
</feature>
<sequence>MALAGAAVYAGTRAVAYLPGLATVTGPVGLLSMNGHVLWAWSLAWAVAAVLCMVDTARRHTRHGLSLVIGLTTAWGVGYGLDWIVQGFDGREWLTAITYIGPAVIAWGLLFKVTALHDMAHPAGMQEATPQAGGND</sequence>
<keyword evidence="3" id="KW-1185">Reference proteome</keyword>
<accession>A0ABV0IE97</accession>
<dbReference type="EMBL" id="JBDXMX010000001">
    <property type="protein sequence ID" value="MEO9246476.1"/>
    <property type="molecule type" value="Genomic_DNA"/>
</dbReference>
<name>A0ABV0IE97_9MICC</name>
<proteinExistence type="predicted"/>